<gene>
    <name evidence="2" type="ORF">GA0061071_103310</name>
</gene>
<dbReference type="Gene3D" id="1.10.1200.10">
    <property type="entry name" value="ACP-like"/>
    <property type="match status" value="1"/>
</dbReference>
<protein>
    <submittedName>
        <fullName evidence="2">D-alanine--poly(Phosphoribitol) ligase subunit 2</fullName>
    </submittedName>
</protein>
<feature type="domain" description="Carrier" evidence="1">
    <location>
        <begin position="2"/>
        <end position="78"/>
    </location>
</feature>
<organism evidence="2 3">
    <name type="scientific">Kosakonia oryzendophytica</name>
    <dbReference type="NCBI Taxonomy" id="1005665"/>
    <lineage>
        <taxon>Bacteria</taxon>
        <taxon>Pseudomonadati</taxon>
        <taxon>Pseudomonadota</taxon>
        <taxon>Gammaproteobacteria</taxon>
        <taxon>Enterobacterales</taxon>
        <taxon>Enterobacteriaceae</taxon>
        <taxon>Kosakonia</taxon>
    </lineage>
</organism>
<dbReference type="InterPro" id="IPR036736">
    <property type="entry name" value="ACP-like_sf"/>
</dbReference>
<dbReference type="EMBL" id="FMAY01000003">
    <property type="protein sequence ID" value="SCB97793.1"/>
    <property type="molecule type" value="Genomic_DNA"/>
</dbReference>
<dbReference type="Pfam" id="PF00550">
    <property type="entry name" value="PP-binding"/>
    <property type="match status" value="1"/>
</dbReference>
<reference evidence="3" key="1">
    <citation type="submission" date="2016-08" db="EMBL/GenBank/DDBJ databases">
        <authorList>
            <person name="Varghese N."/>
            <person name="Submissions Spin"/>
        </authorList>
    </citation>
    <scope>NUCLEOTIDE SEQUENCE [LARGE SCALE GENOMIC DNA]</scope>
    <source>
        <strain evidence="3">REICA_082</strain>
    </source>
</reference>
<dbReference type="AlphaFoldDB" id="A0A1C4AT69"/>
<dbReference type="PROSITE" id="PS50075">
    <property type="entry name" value="CARRIER"/>
    <property type="match status" value="1"/>
</dbReference>
<keyword evidence="2" id="KW-0436">Ligase</keyword>
<evidence type="ECO:0000313" key="2">
    <source>
        <dbReference type="EMBL" id="SCB97793.1"/>
    </source>
</evidence>
<evidence type="ECO:0000313" key="3">
    <source>
        <dbReference type="Proteomes" id="UP000198975"/>
    </source>
</evidence>
<dbReference type="Proteomes" id="UP000198975">
    <property type="component" value="Unassembled WGS sequence"/>
</dbReference>
<dbReference type="SUPFAM" id="SSF47336">
    <property type="entry name" value="ACP-like"/>
    <property type="match status" value="1"/>
</dbReference>
<accession>A0A1C4AT69</accession>
<sequence>MIQEIEMEQEILALFEKILSRKVGFNDELIESDILDSILAVDMVLEVQDVYGCMIPPTEVATVLKTPADLAHFIEENRS</sequence>
<dbReference type="InterPro" id="IPR009081">
    <property type="entry name" value="PP-bd_ACP"/>
</dbReference>
<evidence type="ECO:0000259" key="1">
    <source>
        <dbReference type="PROSITE" id="PS50075"/>
    </source>
</evidence>
<proteinExistence type="predicted"/>
<dbReference type="GO" id="GO:0016874">
    <property type="term" value="F:ligase activity"/>
    <property type="evidence" value="ECO:0007669"/>
    <property type="project" value="UniProtKB-KW"/>
</dbReference>
<keyword evidence="3" id="KW-1185">Reference proteome</keyword>
<name>A0A1C4AT69_9ENTR</name>